<name>A0A3S8RQX0_9BACL</name>
<dbReference type="RefSeq" id="WP_125081460.1">
    <property type="nucleotide sequence ID" value="NZ_CP034248.1"/>
</dbReference>
<evidence type="ECO:0000256" key="1">
    <source>
        <dbReference type="SAM" id="Phobius"/>
    </source>
</evidence>
<evidence type="ECO:0000313" key="2">
    <source>
        <dbReference type="EMBL" id="AZK45341.1"/>
    </source>
</evidence>
<dbReference type="Proteomes" id="UP000273145">
    <property type="component" value="Chromosome"/>
</dbReference>
<keyword evidence="3" id="KW-1185">Reference proteome</keyword>
<feature type="transmembrane region" description="Helical" evidence="1">
    <location>
        <begin position="144"/>
        <end position="165"/>
    </location>
</feature>
<organism evidence="2 3">
    <name type="scientific">Paenibacillus lentus</name>
    <dbReference type="NCBI Taxonomy" id="1338368"/>
    <lineage>
        <taxon>Bacteria</taxon>
        <taxon>Bacillati</taxon>
        <taxon>Bacillota</taxon>
        <taxon>Bacilli</taxon>
        <taxon>Bacillales</taxon>
        <taxon>Paenibacillaceae</taxon>
        <taxon>Paenibacillus</taxon>
    </lineage>
</organism>
<sequence length="261" mass="30982">MKDIVFEYYQNEVRTYALVHKHIKKHYYFVNTMMILCSVIILTCVFISLFNVGYRKWLIISSIVSMIILSYSVFIFFRAVKRVIRKRYKISVGRRIWKSAKLKELKSNKLTDFLYSKDIKTRWKIEKLIELYKNDKEKSKLPPLIAPSLLVAVLTPNLTQLLFYVYKDKELMQLFDILMLFAGCTFLSLILIAIFTSLIRLKDSIVNDIFQNQNSIREGLIQQLEDLLLRMPDEVEKGQAKDVIKQKEDTEYKVLRRKEIN</sequence>
<proteinExistence type="predicted"/>
<dbReference type="EMBL" id="CP034248">
    <property type="protein sequence ID" value="AZK45341.1"/>
    <property type="molecule type" value="Genomic_DNA"/>
</dbReference>
<keyword evidence="1" id="KW-0472">Membrane</keyword>
<feature type="transmembrane region" description="Helical" evidence="1">
    <location>
        <begin position="57"/>
        <end position="80"/>
    </location>
</feature>
<accession>A0A3S8RQX0</accession>
<dbReference type="OrthoDB" id="2575356at2"/>
<keyword evidence="1" id="KW-0812">Transmembrane</keyword>
<feature type="transmembrane region" description="Helical" evidence="1">
    <location>
        <begin position="177"/>
        <end position="199"/>
    </location>
</feature>
<protein>
    <submittedName>
        <fullName evidence="2">Uncharacterized protein</fullName>
    </submittedName>
</protein>
<gene>
    <name evidence="2" type="ORF">EIM92_03245</name>
</gene>
<feature type="transmembrane region" description="Helical" evidence="1">
    <location>
        <begin position="28"/>
        <end position="51"/>
    </location>
</feature>
<dbReference type="AlphaFoldDB" id="A0A3S8RQX0"/>
<keyword evidence="1" id="KW-1133">Transmembrane helix</keyword>
<dbReference type="KEGG" id="plen:EIM92_03245"/>
<reference evidence="2 3" key="1">
    <citation type="submission" date="2018-11" db="EMBL/GenBank/DDBJ databases">
        <title>Genome sequencing of Paenibacillus lentus DSM25539(T).</title>
        <authorList>
            <person name="Kook J.-K."/>
            <person name="Park S.-N."/>
            <person name="Lim Y.K."/>
        </authorList>
    </citation>
    <scope>NUCLEOTIDE SEQUENCE [LARGE SCALE GENOMIC DNA]</scope>
    <source>
        <strain evidence="2 3">DSM 25539</strain>
    </source>
</reference>
<evidence type="ECO:0000313" key="3">
    <source>
        <dbReference type="Proteomes" id="UP000273145"/>
    </source>
</evidence>